<dbReference type="Gene3D" id="3.90.76.10">
    <property type="entry name" value="Dipeptide-binding Protein, Domain 1"/>
    <property type="match status" value="1"/>
</dbReference>
<dbReference type="GO" id="GO:0030288">
    <property type="term" value="C:outer membrane-bounded periplasmic space"/>
    <property type="evidence" value="ECO:0007669"/>
    <property type="project" value="UniProtKB-ARBA"/>
</dbReference>
<dbReference type="CDD" id="cd08504">
    <property type="entry name" value="PBP2_OppA"/>
    <property type="match status" value="1"/>
</dbReference>
<dbReference type="InterPro" id="IPR000914">
    <property type="entry name" value="SBP_5_dom"/>
</dbReference>
<comment type="similarity">
    <text evidence="2">Belongs to the bacterial solute-binding protein 5 family.</text>
</comment>
<dbReference type="RefSeq" id="WP_039316248.1">
    <property type="nucleotide sequence ID" value="NZ_CP006905.1"/>
</dbReference>
<dbReference type="AlphaFoldDB" id="A0A0A7FTE8"/>
<reference evidence="7 8" key="1">
    <citation type="journal article" date="2015" name="Infect. Genet. Evol.">
        <title>Genomic sequences of six botulinum neurotoxin-producing strains representing three clostridial species illustrate the mobility and diversity of botulinum neurotoxin genes.</title>
        <authorList>
            <person name="Smith T.J."/>
            <person name="Hill K.K."/>
            <person name="Xie G."/>
            <person name="Foley B.T."/>
            <person name="Williamson C.H."/>
            <person name="Foster J.T."/>
            <person name="Johnson S.L."/>
            <person name="Chertkov O."/>
            <person name="Teshima H."/>
            <person name="Gibbons H.S."/>
            <person name="Johnsky L.A."/>
            <person name="Karavis M.A."/>
            <person name="Smith L.A."/>
        </authorList>
    </citation>
    <scope>NUCLEOTIDE SEQUENCE [LARGE SCALE GENOMIC DNA]</scope>
    <source>
        <strain evidence="7">Sullivan</strain>
    </source>
</reference>
<dbReference type="PANTHER" id="PTHR30290:SF10">
    <property type="entry name" value="PERIPLASMIC OLIGOPEPTIDE-BINDING PROTEIN-RELATED"/>
    <property type="match status" value="1"/>
</dbReference>
<proteinExistence type="inferred from homology"/>
<dbReference type="Gene3D" id="3.40.190.10">
    <property type="entry name" value="Periplasmic binding protein-like II"/>
    <property type="match status" value="1"/>
</dbReference>
<comment type="subcellular location">
    <subcellularLocation>
        <location evidence="1">Cell membrane</location>
        <topology evidence="1">Lipid-anchor</topology>
    </subcellularLocation>
</comment>
<evidence type="ECO:0000256" key="5">
    <source>
        <dbReference type="SAM" id="SignalP"/>
    </source>
</evidence>
<dbReference type="KEGG" id="cbv:U729_2911"/>
<dbReference type="InterPro" id="IPR023765">
    <property type="entry name" value="SBP_5_CS"/>
</dbReference>
<accession>A0A0A7FTE8</accession>
<dbReference type="InterPro" id="IPR039424">
    <property type="entry name" value="SBP_5"/>
</dbReference>
<evidence type="ECO:0000256" key="2">
    <source>
        <dbReference type="ARBA" id="ARBA00005695"/>
    </source>
</evidence>
<dbReference type="eggNOG" id="COG4166">
    <property type="taxonomic scope" value="Bacteria"/>
</dbReference>
<dbReference type="HOGENOM" id="CLU_017028_0_3_9"/>
<dbReference type="GO" id="GO:0015833">
    <property type="term" value="P:peptide transport"/>
    <property type="evidence" value="ECO:0007669"/>
    <property type="project" value="TreeGrafter"/>
</dbReference>
<keyword evidence="8" id="KW-1185">Reference proteome</keyword>
<dbReference type="PIRSF" id="PIRSF002741">
    <property type="entry name" value="MppA"/>
    <property type="match status" value="1"/>
</dbReference>
<gene>
    <name evidence="7" type="ORF">U729_2911</name>
</gene>
<evidence type="ECO:0000256" key="3">
    <source>
        <dbReference type="ARBA" id="ARBA00022448"/>
    </source>
</evidence>
<keyword evidence="3" id="KW-0813">Transport</keyword>
<evidence type="ECO:0000313" key="8">
    <source>
        <dbReference type="Proteomes" id="UP000030635"/>
    </source>
</evidence>
<dbReference type="EMBL" id="CP006905">
    <property type="protein sequence ID" value="AIY82793.1"/>
    <property type="molecule type" value="Genomic_DNA"/>
</dbReference>
<sequence length="550" mass="61751">MKNSKIKKICALLLTAVLGTSVLAGCGGSDSSSGSSEQNLIHNLGTEVKTIDPALNNAVDGSIVIANAFEGLYRMDENLKPVPGVAESYTVSDNKLVYTFKLRKDAKWSDGKEVTAEDFKYSWTRALDPKVAADYAFQLYYIKGAEEFNTGKGKAEDLGIKVVDPQTLEVTLKNPTPYFLELTAFPTYMPVRKDIVEANKDTWTQKADTYVSNGPFKMTNYTMKDSYEFVKNDNYWNKDSVKLDKLTFKMLADETAAYAAVKNGEMHVSDKVPSVEIEKGKEEGLVQIFDQLGTYFYAINVNNNANKLDSKVREALSKKEVRQALNLAINREQIVKEVAKGGQTPAWSFVPKGIKSEDGKEFADKKYWNPEDNDANIAKAKELLAKAGYKDGNGLPEFELAYNTDEGNKAIAEAIQQMWAKIGVKVKLTNQEWAVFQDARKNGNYQIARHGWVGDYLDPMTFLDMWMTGLGNNDPKFANKDYDELIRKAMKETDVAKRKEALRQAEDILMDEMPIIPIYYYTQVKAVDSKVKGFVVSPLGQVYYDKAYIE</sequence>
<evidence type="ECO:0000259" key="6">
    <source>
        <dbReference type="Pfam" id="PF00496"/>
    </source>
</evidence>
<evidence type="ECO:0000256" key="1">
    <source>
        <dbReference type="ARBA" id="ARBA00004193"/>
    </source>
</evidence>
<dbReference type="GO" id="GO:0043190">
    <property type="term" value="C:ATP-binding cassette (ABC) transporter complex"/>
    <property type="evidence" value="ECO:0007669"/>
    <property type="project" value="InterPro"/>
</dbReference>
<dbReference type="Gene3D" id="3.10.105.10">
    <property type="entry name" value="Dipeptide-binding Protein, Domain 3"/>
    <property type="match status" value="1"/>
</dbReference>
<dbReference type="Proteomes" id="UP000030635">
    <property type="component" value="Chromosome"/>
</dbReference>
<feature type="domain" description="Solute-binding protein family 5" evidence="6">
    <location>
        <begin position="80"/>
        <end position="473"/>
    </location>
</feature>
<evidence type="ECO:0000256" key="4">
    <source>
        <dbReference type="ARBA" id="ARBA00022729"/>
    </source>
</evidence>
<dbReference type="PANTHER" id="PTHR30290">
    <property type="entry name" value="PERIPLASMIC BINDING COMPONENT OF ABC TRANSPORTER"/>
    <property type="match status" value="1"/>
</dbReference>
<feature type="chain" id="PRO_5039121105" evidence="5">
    <location>
        <begin position="25"/>
        <end position="550"/>
    </location>
</feature>
<evidence type="ECO:0000313" key="7">
    <source>
        <dbReference type="EMBL" id="AIY82793.1"/>
    </source>
</evidence>
<dbReference type="FunFam" id="3.10.105.10:FF:000001">
    <property type="entry name" value="Oligopeptide ABC transporter, oligopeptide-binding protein"/>
    <property type="match status" value="1"/>
</dbReference>
<name>A0A0A7FTE8_9CLOT</name>
<feature type="signal peptide" evidence="5">
    <location>
        <begin position="1"/>
        <end position="24"/>
    </location>
</feature>
<organism evidence="7 8">
    <name type="scientific">Clostridium baratii str. Sullivan</name>
    <dbReference type="NCBI Taxonomy" id="1415775"/>
    <lineage>
        <taxon>Bacteria</taxon>
        <taxon>Bacillati</taxon>
        <taxon>Bacillota</taxon>
        <taxon>Clostridia</taxon>
        <taxon>Eubacteriales</taxon>
        <taxon>Clostridiaceae</taxon>
        <taxon>Clostridium</taxon>
    </lineage>
</organism>
<dbReference type="SUPFAM" id="SSF53850">
    <property type="entry name" value="Periplasmic binding protein-like II"/>
    <property type="match status" value="1"/>
</dbReference>
<dbReference type="OrthoDB" id="9801912at2"/>
<dbReference type="FunFam" id="3.90.76.10:FF:000001">
    <property type="entry name" value="Oligopeptide ABC transporter substrate-binding protein"/>
    <property type="match status" value="1"/>
</dbReference>
<keyword evidence="4 5" id="KW-0732">Signal</keyword>
<dbReference type="GO" id="GO:1904680">
    <property type="term" value="F:peptide transmembrane transporter activity"/>
    <property type="evidence" value="ECO:0007669"/>
    <property type="project" value="TreeGrafter"/>
</dbReference>
<dbReference type="PROSITE" id="PS01040">
    <property type="entry name" value="SBP_BACTERIAL_5"/>
    <property type="match status" value="1"/>
</dbReference>
<dbReference type="InterPro" id="IPR030678">
    <property type="entry name" value="Peptide/Ni-bd"/>
</dbReference>
<dbReference type="PROSITE" id="PS51257">
    <property type="entry name" value="PROKAR_LIPOPROTEIN"/>
    <property type="match status" value="1"/>
</dbReference>
<protein>
    <submittedName>
        <fullName evidence="7">Bacterial extracellular solute-binding s, 5 Middle family protein</fullName>
    </submittedName>
</protein>
<dbReference type="Pfam" id="PF00496">
    <property type="entry name" value="SBP_bac_5"/>
    <property type="match status" value="1"/>
</dbReference>
<dbReference type="STRING" id="1561.NPD11_116"/>